<dbReference type="Pfam" id="PF00534">
    <property type="entry name" value="Glycos_transf_1"/>
    <property type="match status" value="1"/>
</dbReference>
<gene>
    <name evidence="3" type="ORF">ES674_09900</name>
</gene>
<dbReference type="PANTHER" id="PTHR12526">
    <property type="entry name" value="GLYCOSYLTRANSFERASE"/>
    <property type="match status" value="1"/>
</dbReference>
<proteinExistence type="predicted"/>
<dbReference type="Gene3D" id="3.40.50.2000">
    <property type="entry name" value="Glycogen Phosphorylase B"/>
    <property type="match status" value="2"/>
</dbReference>
<dbReference type="InterPro" id="IPR001296">
    <property type="entry name" value="Glyco_trans_1"/>
</dbReference>
<evidence type="ECO:0000259" key="1">
    <source>
        <dbReference type="Pfam" id="PF00534"/>
    </source>
</evidence>
<dbReference type="InterPro" id="IPR028098">
    <property type="entry name" value="Glyco_trans_4-like_N"/>
</dbReference>
<organism evidence="3 4">
    <name type="scientific">Bizionia myxarmorum</name>
    <dbReference type="NCBI Taxonomy" id="291186"/>
    <lineage>
        <taxon>Bacteria</taxon>
        <taxon>Pseudomonadati</taxon>
        <taxon>Bacteroidota</taxon>
        <taxon>Flavobacteriia</taxon>
        <taxon>Flavobacteriales</taxon>
        <taxon>Flavobacteriaceae</taxon>
        <taxon>Bizionia</taxon>
    </lineage>
</organism>
<dbReference type="RefSeq" id="WP_148403883.1">
    <property type="nucleotide sequence ID" value="NZ_VSKK01000002.1"/>
</dbReference>
<name>A0A5D0R850_9FLAO</name>
<evidence type="ECO:0000313" key="4">
    <source>
        <dbReference type="Proteomes" id="UP000323720"/>
    </source>
</evidence>
<evidence type="ECO:0000313" key="3">
    <source>
        <dbReference type="EMBL" id="TYB77006.1"/>
    </source>
</evidence>
<dbReference type="GO" id="GO:0016757">
    <property type="term" value="F:glycosyltransferase activity"/>
    <property type="evidence" value="ECO:0007669"/>
    <property type="project" value="InterPro"/>
</dbReference>
<evidence type="ECO:0000259" key="2">
    <source>
        <dbReference type="Pfam" id="PF13439"/>
    </source>
</evidence>
<sequence>MSKRIRVLYTIPNFNTAGSGKVVYDLVNGLDKSKFDVEIACGNAAGHFFKTIQALEIPIYIIETKTHLKPYASLLFRVLKVSRFFNKQQYDVIHSWQWSSDWTESLAAKLAGVKWLYTKKAMGFDSKHWRIKSYLADFIVTVNTDMVNYFPNKKRQKLIPFGLDTSYYNPELFLNSKDSNVFKIITVANLVAVKNIEIIIEAIHELKDSSIHLDIVGDTKEDYAGYLKKLVEDYGLIEQVFFLGKLPDVRSLLAKASLYIISSKQEGMPMALVEAMCLGIPVLGSDVSGVNFVLKDYKELLFPLEDLDVLVQKIRDIKSMTTFESDKLGMDLRYYCLEHFSKTGFIEEHEQLYSELVEK</sequence>
<accession>A0A5D0R850</accession>
<dbReference type="PANTHER" id="PTHR12526:SF630">
    <property type="entry name" value="GLYCOSYLTRANSFERASE"/>
    <property type="match status" value="1"/>
</dbReference>
<comment type="caution">
    <text evidence="3">The sequence shown here is derived from an EMBL/GenBank/DDBJ whole genome shotgun (WGS) entry which is preliminary data.</text>
</comment>
<feature type="domain" description="Glycosyltransferase subfamily 4-like N-terminal" evidence="2">
    <location>
        <begin position="18"/>
        <end position="165"/>
    </location>
</feature>
<keyword evidence="4" id="KW-1185">Reference proteome</keyword>
<dbReference type="SUPFAM" id="SSF53756">
    <property type="entry name" value="UDP-Glycosyltransferase/glycogen phosphorylase"/>
    <property type="match status" value="1"/>
</dbReference>
<dbReference type="OrthoDB" id="7560678at2"/>
<feature type="domain" description="Glycosyl transferase family 1" evidence="1">
    <location>
        <begin position="177"/>
        <end position="319"/>
    </location>
</feature>
<dbReference type="AlphaFoldDB" id="A0A5D0R850"/>
<protein>
    <submittedName>
        <fullName evidence="3">Glycosyltransferase</fullName>
    </submittedName>
</protein>
<dbReference type="EMBL" id="VSKK01000002">
    <property type="protein sequence ID" value="TYB77006.1"/>
    <property type="molecule type" value="Genomic_DNA"/>
</dbReference>
<dbReference type="Proteomes" id="UP000323720">
    <property type="component" value="Unassembled WGS sequence"/>
</dbReference>
<dbReference type="Pfam" id="PF13439">
    <property type="entry name" value="Glyco_transf_4"/>
    <property type="match status" value="1"/>
</dbReference>
<keyword evidence="3" id="KW-0808">Transferase</keyword>
<reference evidence="3 4" key="1">
    <citation type="submission" date="2019-08" db="EMBL/GenBank/DDBJ databases">
        <title>Genomes of Antarctic Bizionia species.</title>
        <authorList>
            <person name="Bowman J.P."/>
        </authorList>
    </citation>
    <scope>NUCLEOTIDE SEQUENCE [LARGE SCALE GENOMIC DNA]</scope>
    <source>
        <strain evidence="3 4">ADA-4</strain>
    </source>
</reference>